<evidence type="ECO:0000256" key="2">
    <source>
        <dbReference type="ARBA" id="ARBA00023125"/>
    </source>
</evidence>
<feature type="domain" description="HTH araC/xylS-type" evidence="4">
    <location>
        <begin position="166"/>
        <end position="264"/>
    </location>
</feature>
<dbReference type="RefSeq" id="WP_068579859.1">
    <property type="nucleotide sequence ID" value="NZ_FTNK01000035.1"/>
</dbReference>
<keyword evidence="1" id="KW-0805">Transcription regulation</keyword>
<dbReference type="Proteomes" id="UP000186666">
    <property type="component" value="Unassembled WGS sequence"/>
</dbReference>
<dbReference type="PANTHER" id="PTHR43280">
    <property type="entry name" value="ARAC-FAMILY TRANSCRIPTIONAL REGULATOR"/>
    <property type="match status" value="1"/>
</dbReference>
<name>A0ABY1KE53_9BACL</name>
<organism evidence="5 6">
    <name type="scientific">Paenibacillus macquariensis</name>
    <dbReference type="NCBI Taxonomy" id="948756"/>
    <lineage>
        <taxon>Bacteria</taxon>
        <taxon>Bacillati</taxon>
        <taxon>Bacillota</taxon>
        <taxon>Bacilli</taxon>
        <taxon>Bacillales</taxon>
        <taxon>Paenibacillaceae</taxon>
        <taxon>Paenibacillus</taxon>
    </lineage>
</organism>
<dbReference type="InterPro" id="IPR020449">
    <property type="entry name" value="Tscrpt_reg_AraC-type_HTH"/>
</dbReference>
<evidence type="ECO:0000259" key="4">
    <source>
        <dbReference type="PROSITE" id="PS01124"/>
    </source>
</evidence>
<accession>A0ABY1KE53</accession>
<dbReference type="PROSITE" id="PS01124">
    <property type="entry name" value="HTH_ARAC_FAMILY_2"/>
    <property type="match status" value="1"/>
</dbReference>
<dbReference type="InterPro" id="IPR009057">
    <property type="entry name" value="Homeodomain-like_sf"/>
</dbReference>
<evidence type="ECO:0000256" key="1">
    <source>
        <dbReference type="ARBA" id="ARBA00023015"/>
    </source>
</evidence>
<dbReference type="Pfam" id="PF12833">
    <property type="entry name" value="HTH_18"/>
    <property type="match status" value="1"/>
</dbReference>
<evidence type="ECO:0000313" key="6">
    <source>
        <dbReference type="Proteomes" id="UP000186666"/>
    </source>
</evidence>
<dbReference type="SUPFAM" id="SSF51215">
    <property type="entry name" value="Regulatory protein AraC"/>
    <property type="match status" value="1"/>
</dbReference>
<evidence type="ECO:0000256" key="3">
    <source>
        <dbReference type="ARBA" id="ARBA00023163"/>
    </source>
</evidence>
<reference evidence="5 6" key="1">
    <citation type="submission" date="2017-01" db="EMBL/GenBank/DDBJ databases">
        <authorList>
            <person name="Varghese N."/>
            <person name="Submissions S."/>
        </authorList>
    </citation>
    <scope>NUCLEOTIDE SEQUENCE [LARGE SCALE GENOMIC DNA]</scope>
    <source>
        <strain evidence="5 6">ATCC 23464</strain>
    </source>
</reference>
<keyword evidence="3" id="KW-0804">Transcription</keyword>
<dbReference type="EMBL" id="FTNK01000035">
    <property type="protein sequence ID" value="SIR69426.1"/>
    <property type="molecule type" value="Genomic_DNA"/>
</dbReference>
<dbReference type="SUPFAM" id="SSF46689">
    <property type="entry name" value="Homeodomain-like"/>
    <property type="match status" value="2"/>
</dbReference>
<dbReference type="PANTHER" id="PTHR43280:SF2">
    <property type="entry name" value="HTH-TYPE TRANSCRIPTIONAL REGULATOR EXSA"/>
    <property type="match status" value="1"/>
</dbReference>
<proteinExistence type="predicted"/>
<comment type="caution">
    <text evidence="5">The sequence shown here is derived from an EMBL/GenBank/DDBJ whole genome shotgun (WGS) entry which is preliminary data.</text>
</comment>
<dbReference type="InterPro" id="IPR018060">
    <property type="entry name" value="HTH_AraC"/>
</dbReference>
<keyword evidence="6" id="KW-1185">Reference proteome</keyword>
<evidence type="ECO:0000313" key="5">
    <source>
        <dbReference type="EMBL" id="SIR69426.1"/>
    </source>
</evidence>
<dbReference type="InterPro" id="IPR003313">
    <property type="entry name" value="AraC-bd"/>
</dbReference>
<keyword evidence="2" id="KW-0238">DNA-binding</keyword>
<sequence>MKFSNEGKYSFHVSTGTIISGHFQENDTYVTRRPKGMSDWLIVYTLDGEGYFQTPSGEKTCGEGDITLLKADVPHKYGTCPGSKWNFLWAHFPRLSEVALLPDEEVFISKIINEHIRKRIYRSFKRVLRDSREGTVLWHELCENAIREILLLVAEGLNDKFDPRIKQIMHILSQKMVDPIRIEDLAKSVCLSSSRLSHLFKHETGETILEALHRMRLRQAALLLKHTDRTASDVALDVGFHSYNHFAELFRLQFGISPRNYKSSL</sequence>
<gene>
    <name evidence="5" type="ORF">SAMN05421578_1357</name>
</gene>
<protein>
    <submittedName>
        <fullName evidence="5">AraC family transcriptional regulator, arabinose operon regulatory protein</fullName>
    </submittedName>
</protein>
<dbReference type="SMART" id="SM00342">
    <property type="entry name" value="HTH_ARAC"/>
    <property type="match status" value="1"/>
</dbReference>
<dbReference type="InterPro" id="IPR037923">
    <property type="entry name" value="HTH-like"/>
</dbReference>
<dbReference type="Gene3D" id="2.60.120.280">
    <property type="entry name" value="Regulatory protein AraC"/>
    <property type="match status" value="1"/>
</dbReference>
<dbReference type="PRINTS" id="PR00032">
    <property type="entry name" value="HTHARAC"/>
</dbReference>
<dbReference type="Pfam" id="PF02311">
    <property type="entry name" value="AraC_binding"/>
    <property type="match status" value="1"/>
</dbReference>
<dbReference type="Gene3D" id="1.10.10.60">
    <property type="entry name" value="Homeodomain-like"/>
    <property type="match status" value="2"/>
</dbReference>